<gene>
    <name evidence="4" type="ORF">FJA49_06545</name>
</gene>
<evidence type="ECO:0000256" key="1">
    <source>
        <dbReference type="ARBA" id="ARBA00022729"/>
    </source>
</evidence>
<reference evidence="4 5" key="1">
    <citation type="submission" date="2019-06" db="EMBL/GenBank/DDBJ databases">
        <title>Flavobacterium sp. MaA-Y11 from geoumgang.</title>
        <authorList>
            <person name="Jeong S."/>
        </authorList>
    </citation>
    <scope>NUCLEOTIDE SEQUENCE [LARGE SCALE GENOMIC DNA]</scope>
    <source>
        <strain evidence="4 5">MaA-Y11</strain>
    </source>
</reference>
<dbReference type="InterPro" id="IPR026444">
    <property type="entry name" value="Secre_tail"/>
</dbReference>
<comment type="caution">
    <text evidence="4">The sequence shown here is derived from an EMBL/GenBank/DDBJ whole genome shotgun (WGS) entry which is preliminary data.</text>
</comment>
<evidence type="ECO:0000256" key="2">
    <source>
        <dbReference type="SAM" id="SignalP"/>
    </source>
</evidence>
<keyword evidence="5" id="KW-1185">Reference proteome</keyword>
<name>A0A501QDX1_9FLAO</name>
<dbReference type="AlphaFoldDB" id="A0A501QDX1"/>
<dbReference type="OrthoDB" id="1288696at2"/>
<sequence length="342" mass="35733">MKKQLLFAGLLFGSVLTANAQLLQSENFNSLTVGNVGTDLTGVTPGQGGLLTFSNEGGTNGAVSNYQIVADDAAHGNVLQIIGSNAATGNRFVWKNGLDASWTARTAGNNVIELEFSFFTGAATTSKSVLRPMIITAAGLPIGGFNFNMGTKRLDGFAYGDFNNTGTPGNYTISLVDGGLTVAANTWVKVGFAYDTTTGVFTWLSDDLQIGGTIDGEPGYVPAEFDVVLIAGTSNTVASTVRFDGFTVKATPQENLLSTGNIQVNKFSVYPNPSNGLVTISNDLNSALTSVSFADLNGRTVKTVELNGDASAQVNISELAAGVYMMNISSDRGTITKKIVKN</sequence>
<organism evidence="4 5">
    <name type="scientific">Flavobacterium microcysteis</name>
    <dbReference type="NCBI Taxonomy" id="2596891"/>
    <lineage>
        <taxon>Bacteria</taxon>
        <taxon>Pseudomonadati</taxon>
        <taxon>Bacteroidota</taxon>
        <taxon>Flavobacteriia</taxon>
        <taxon>Flavobacteriales</taxon>
        <taxon>Flavobacteriaceae</taxon>
        <taxon>Flavobacterium</taxon>
    </lineage>
</organism>
<feature type="chain" id="PRO_5021478860" evidence="2">
    <location>
        <begin position="21"/>
        <end position="342"/>
    </location>
</feature>
<feature type="domain" description="Secretion system C-terminal sorting" evidence="3">
    <location>
        <begin position="269"/>
        <end position="340"/>
    </location>
</feature>
<keyword evidence="1 2" id="KW-0732">Signal</keyword>
<feature type="signal peptide" evidence="2">
    <location>
        <begin position="1"/>
        <end position="20"/>
    </location>
</feature>
<dbReference type="RefSeq" id="WP_140000081.1">
    <property type="nucleotide sequence ID" value="NZ_VFJE01000052.1"/>
</dbReference>
<evidence type="ECO:0000313" key="5">
    <source>
        <dbReference type="Proteomes" id="UP000319175"/>
    </source>
</evidence>
<evidence type="ECO:0000259" key="3">
    <source>
        <dbReference type="Pfam" id="PF18962"/>
    </source>
</evidence>
<dbReference type="Proteomes" id="UP000319175">
    <property type="component" value="Unassembled WGS sequence"/>
</dbReference>
<evidence type="ECO:0000313" key="4">
    <source>
        <dbReference type="EMBL" id="TPD70592.1"/>
    </source>
</evidence>
<dbReference type="Pfam" id="PF18962">
    <property type="entry name" value="Por_Secre_tail"/>
    <property type="match status" value="1"/>
</dbReference>
<proteinExistence type="predicted"/>
<protein>
    <submittedName>
        <fullName evidence="4">T9SS type A sorting domain-containing protein</fullName>
    </submittedName>
</protein>
<dbReference type="EMBL" id="VFJE01000052">
    <property type="protein sequence ID" value="TPD70592.1"/>
    <property type="molecule type" value="Genomic_DNA"/>
</dbReference>
<accession>A0A501QDX1</accession>
<dbReference type="NCBIfam" id="TIGR04183">
    <property type="entry name" value="Por_Secre_tail"/>
    <property type="match status" value="1"/>
</dbReference>